<dbReference type="EMBL" id="GDJX01007861">
    <property type="protein sequence ID" value="JAT60075.1"/>
    <property type="molecule type" value="Transcribed_RNA"/>
</dbReference>
<organism evidence="4">
    <name type="scientific">Anthurium amnicola</name>
    <dbReference type="NCBI Taxonomy" id="1678845"/>
    <lineage>
        <taxon>Eukaryota</taxon>
        <taxon>Viridiplantae</taxon>
        <taxon>Streptophyta</taxon>
        <taxon>Embryophyta</taxon>
        <taxon>Tracheophyta</taxon>
        <taxon>Spermatophyta</taxon>
        <taxon>Magnoliopsida</taxon>
        <taxon>Liliopsida</taxon>
        <taxon>Araceae</taxon>
        <taxon>Pothoideae</taxon>
        <taxon>Potheae</taxon>
        <taxon>Anthurium</taxon>
    </lineage>
</organism>
<proteinExistence type="predicted"/>
<dbReference type="AlphaFoldDB" id="A0A1D1YZJ4"/>
<dbReference type="Pfam" id="PF21539">
    <property type="entry name" value="Med15_C"/>
    <property type="match status" value="1"/>
</dbReference>
<dbReference type="GO" id="GO:0003713">
    <property type="term" value="F:transcription coactivator activity"/>
    <property type="evidence" value="ECO:0007669"/>
    <property type="project" value="InterPro"/>
</dbReference>
<name>A0A1D1YZJ4_9ARAE</name>
<feature type="compositionally biased region" description="Low complexity" evidence="2">
    <location>
        <begin position="256"/>
        <end position="269"/>
    </location>
</feature>
<feature type="compositionally biased region" description="Pro residues" evidence="2">
    <location>
        <begin position="297"/>
        <end position="306"/>
    </location>
</feature>
<evidence type="ECO:0000313" key="4">
    <source>
        <dbReference type="EMBL" id="JAT60075.1"/>
    </source>
</evidence>
<keyword evidence="1" id="KW-0175">Coiled coil</keyword>
<reference evidence="4" key="1">
    <citation type="submission" date="2015-07" db="EMBL/GenBank/DDBJ databases">
        <title>Transcriptome Assembly of Anthurium amnicola.</title>
        <authorList>
            <person name="Suzuki J."/>
        </authorList>
    </citation>
    <scope>NUCLEOTIDE SEQUENCE</scope>
</reference>
<evidence type="ECO:0000259" key="3">
    <source>
        <dbReference type="Pfam" id="PF21539"/>
    </source>
</evidence>
<feature type="region of interest" description="Disordered" evidence="2">
    <location>
        <begin position="1"/>
        <end position="20"/>
    </location>
</feature>
<evidence type="ECO:0000256" key="2">
    <source>
        <dbReference type="SAM" id="MobiDB-lite"/>
    </source>
</evidence>
<sequence length="664" mass="70466">NTQSLTQQPSSQALPVQQHDSHGNQMPLIVQGSVTSMQSTAVSSIQNGSMPLSTHVGVPATQQNIMNSLPPCSNIDSSQGGALTSLQEGAMGSLQHGGMGSLQQTTFNASTQANMNSLAQTSNAMQPNTASLQPNANVIQNQHVKQENQGQQLIQSQQIKQQMQQRQMQQKQILQQQTQMQQQYQQQQKQPQSAQLQAHQIPQLHQLNEMNDLKVRQASVIKSGLFPSPFPGGQRQTYQQLKPGASFPISSPQNLQAPSPQISQHSSPQVEQGPLSSLPKPGTPLQSTNSPFVVPSPSTPIAPSPLPGDHDKPLSGISSVSNAANMGHQQISVAPTQAQSLAVGTPGISASPLLAEYIGSDGGHANAGAVFPVKSNATERPIERLVKAAQSLSPEVLSSSVSDIGSVVSMIDRIAGSAPGNGSRAAIGEDLVAMTKCRLQARSFMSQDGSTGAKKMKRQTNAMPLNAVSSAGSVNENLKQLSTDVAELESTATSRVKRPKVEATHALLEEIREINQQLIDTVVDVTDEDTDSIVAAADGGEGTVVKCSYCAVAVSPSLKSQFASAQVSPISPLHLLVPSSYPSCSPILLDKIPGELSKETEDLSAKAKSRFNVSLRGLSQPMSLGEMVRTWDFCARKVVEEYARQNGGGSFSSRYGSWENCVTV</sequence>
<dbReference type="PANTHER" id="PTHR33137">
    <property type="entry name" value="MEDIATOR OF RNA POLYMERASE II TRANSCRIPTION SUBUNIT 15A-RELATED"/>
    <property type="match status" value="1"/>
</dbReference>
<dbReference type="InterPro" id="IPR048386">
    <property type="entry name" value="Med15_C"/>
</dbReference>
<feature type="coiled-coil region" evidence="1">
    <location>
        <begin position="471"/>
        <end position="528"/>
    </location>
</feature>
<feature type="domain" description="ARC105/Med15 mediator subunit C-terminal" evidence="3">
    <location>
        <begin position="560"/>
        <end position="636"/>
    </location>
</feature>
<protein>
    <recommendedName>
        <fullName evidence="3">ARC105/Med15 mediator subunit C-terminal domain-containing protein</fullName>
    </recommendedName>
</protein>
<evidence type="ECO:0000256" key="1">
    <source>
        <dbReference type="SAM" id="Coils"/>
    </source>
</evidence>
<feature type="region of interest" description="Disordered" evidence="2">
    <location>
        <begin position="243"/>
        <end position="320"/>
    </location>
</feature>
<accession>A0A1D1YZJ4</accession>
<feature type="non-terminal residue" evidence="4">
    <location>
        <position position="1"/>
    </location>
</feature>
<dbReference type="GO" id="GO:0031490">
    <property type="term" value="F:chromatin DNA binding"/>
    <property type="evidence" value="ECO:0007669"/>
    <property type="project" value="InterPro"/>
</dbReference>
<gene>
    <name evidence="4" type="ORF">g.127422</name>
</gene>
<dbReference type="InterPro" id="IPR044661">
    <property type="entry name" value="MED15a/b/c-like"/>
</dbReference>
<feature type="compositionally biased region" description="Polar residues" evidence="2">
    <location>
        <begin position="1"/>
        <end position="15"/>
    </location>
</feature>
<dbReference type="PANTHER" id="PTHR33137:SF4">
    <property type="entry name" value="MEDIATOR OF RNA POLYMERASE II TRANSCRIPTION SUBUNIT 15A-RELATED"/>
    <property type="match status" value="1"/>
</dbReference>